<name>A0A2S9YMR4_9BACT</name>
<evidence type="ECO:0000256" key="1">
    <source>
        <dbReference type="SAM" id="Phobius"/>
    </source>
</evidence>
<dbReference type="PROSITE" id="PS51257">
    <property type="entry name" value="PROKAR_LIPOPROTEIN"/>
    <property type="match status" value="1"/>
</dbReference>
<feature type="transmembrane region" description="Helical" evidence="1">
    <location>
        <begin position="582"/>
        <end position="601"/>
    </location>
</feature>
<dbReference type="Proteomes" id="UP000238823">
    <property type="component" value="Unassembled WGS sequence"/>
</dbReference>
<dbReference type="OrthoDB" id="5488132at2"/>
<sequence>MARRSPALLGLLVFSVTGCTGPPAEVVIETRVGEERARTDLEAARETTAALLEVGEQWWAQRDQRRAVGQIVDSSAGADTKASSAPEPIAYDPLPPRDPSGFAAQVHALREGPLDEAVLLTRNLAEAGPKLWPEIAPLLLAERDRPKREYKQVLALIGGDVPNRYGHFALHWKKAHGYDVRVSEDWFEDLLGVATARISTPLHPVYRDALLTVALLRAASKAAREDPKLVADVVSTLLDSGYVLDGTFRDEVGRAIDAIGDPAIPPLLRESVAPEGADEASTAARRAAYATYCLDRMDRLHPSRAIEAVSHERRLLADVLQAYAIVRDGEAAPLLLDHVDADAPGVRRAARDAFESYVTGPLPSVRRKSIRLLGGRTSTQRAELSYREHARLAIRQRLETAAPELLEPECELRLGGGLVDAKCEGQPERLFGAYIDLLDRRRLARRDATVAQALSSDDPIAGAAMLDTLLSDGSEPVDPDLIAPFYSEVAIEIEASGDPARAAQLLRKSAMLLADVDADRARELSVDALVLEAQVDGVDERGRMMLLGTARDLAPDEPTVTAALGQLEAQIDESTATTRGRLRLYLLALLACLGVLAWIGTRIHRPHEPAREC</sequence>
<evidence type="ECO:0000313" key="3">
    <source>
        <dbReference type="Proteomes" id="UP000238823"/>
    </source>
</evidence>
<dbReference type="RefSeq" id="WP_146157890.1">
    <property type="nucleotide sequence ID" value="NZ_PVNL01000076.1"/>
</dbReference>
<gene>
    <name evidence="2" type="ORF">ENSA7_39180</name>
</gene>
<keyword evidence="1" id="KW-0812">Transmembrane</keyword>
<organism evidence="2 3">
    <name type="scientific">Enhygromyxa salina</name>
    <dbReference type="NCBI Taxonomy" id="215803"/>
    <lineage>
        <taxon>Bacteria</taxon>
        <taxon>Pseudomonadati</taxon>
        <taxon>Myxococcota</taxon>
        <taxon>Polyangia</taxon>
        <taxon>Nannocystales</taxon>
        <taxon>Nannocystaceae</taxon>
        <taxon>Enhygromyxa</taxon>
    </lineage>
</organism>
<protein>
    <submittedName>
        <fullName evidence="2">Uncharacterized protein</fullName>
    </submittedName>
</protein>
<dbReference type="AlphaFoldDB" id="A0A2S9YMR4"/>
<evidence type="ECO:0000313" key="2">
    <source>
        <dbReference type="EMBL" id="PRQ06372.1"/>
    </source>
</evidence>
<keyword evidence="1" id="KW-1133">Transmembrane helix</keyword>
<comment type="caution">
    <text evidence="2">The sequence shown here is derived from an EMBL/GenBank/DDBJ whole genome shotgun (WGS) entry which is preliminary data.</text>
</comment>
<keyword evidence="1" id="KW-0472">Membrane</keyword>
<dbReference type="EMBL" id="PVNL01000076">
    <property type="protein sequence ID" value="PRQ06372.1"/>
    <property type="molecule type" value="Genomic_DNA"/>
</dbReference>
<accession>A0A2S9YMR4</accession>
<reference evidence="2 3" key="1">
    <citation type="submission" date="2018-03" db="EMBL/GenBank/DDBJ databases">
        <title>Draft Genome Sequences of the Obligatory Marine Myxobacteria Enhygromyxa salina SWB007.</title>
        <authorList>
            <person name="Poehlein A."/>
            <person name="Moghaddam J.A."/>
            <person name="Harms H."/>
            <person name="Alanjari M."/>
            <person name="Koenig G.M."/>
            <person name="Daniel R."/>
            <person name="Schaeberle T.F."/>
        </authorList>
    </citation>
    <scope>NUCLEOTIDE SEQUENCE [LARGE SCALE GENOMIC DNA]</scope>
    <source>
        <strain evidence="2 3">SWB007</strain>
    </source>
</reference>
<proteinExistence type="predicted"/>